<evidence type="ECO:0000256" key="1">
    <source>
        <dbReference type="ARBA" id="ARBA00012997"/>
    </source>
</evidence>
<feature type="region of interest" description="Disordered" evidence="4">
    <location>
        <begin position="600"/>
        <end position="634"/>
    </location>
</feature>
<dbReference type="Pfam" id="PF22669">
    <property type="entry name" value="Exo_endo_phos2"/>
    <property type="match status" value="1"/>
</dbReference>
<dbReference type="Proteomes" id="UP001497497">
    <property type="component" value="Unassembled WGS sequence"/>
</dbReference>
<dbReference type="SMART" id="SM00128">
    <property type="entry name" value="IPPc"/>
    <property type="match status" value="1"/>
</dbReference>
<feature type="compositionally biased region" description="Basic and acidic residues" evidence="4">
    <location>
        <begin position="620"/>
        <end position="631"/>
    </location>
</feature>
<dbReference type="GO" id="GO:0004445">
    <property type="term" value="F:inositol-polyphosphate 5-phosphatase activity"/>
    <property type="evidence" value="ECO:0007669"/>
    <property type="project" value="UniProtKB-EC"/>
</dbReference>
<evidence type="ECO:0000256" key="4">
    <source>
        <dbReference type="SAM" id="MobiDB-lite"/>
    </source>
</evidence>
<keyword evidence="7" id="KW-1185">Reference proteome</keyword>
<dbReference type="GO" id="GO:0046856">
    <property type="term" value="P:phosphatidylinositol dephosphorylation"/>
    <property type="evidence" value="ECO:0007669"/>
    <property type="project" value="InterPro"/>
</dbReference>
<dbReference type="InterPro" id="IPR000300">
    <property type="entry name" value="IPPc"/>
</dbReference>
<dbReference type="EMBL" id="CAXITT010000001">
    <property type="protein sequence ID" value="CAL1525928.1"/>
    <property type="molecule type" value="Genomic_DNA"/>
</dbReference>
<evidence type="ECO:0000313" key="7">
    <source>
        <dbReference type="Proteomes" id="UP001497497"/>
    </source>
</evidence>
<reference evidence="6 7" key="1">
    <citation type="submission" date="2024-04" db="EMBL/GenBank/DDBJ databases">
        <authorList>
            <consortium name="Genoscope - CEA"/>
            <person name="William W."/>
        </authorList>
    </citation>
    <scope>NUCLEOTIDE SEQUENCE [LARGE SCALE GENOMIC DNA]</scope>
</reference>
<dbReference type="PANTHER" id="PTHR12997">
    <property type="entry name" value="TYPE I INOSITOL-1,4,5-TRISPHOSPHATE 5-PHOSPHATASE"/>
    <property type="match status" value="1"/>
</dbReference>
<accession>A0AAV2GX16</accession>
<organism evidence="6 7">
    <name type="scientific">Lymnaea stagnalis</name>
    <name type="common">Great pond snail</name>
    <name type="synonym">Helix stagnalis</name>
    <dbReference type="NCBI Taxonomy" id="6523"/>
    <lineage>
        <taxon>Eukaryota</taxon>
        <taxon>Metazoa</taxon>
        <taxon>Spiralia</taxon>
        <taxon>Lophotrochozoa</taxon>
        <taxon>Mollusca</taxon>
        <taxon>Gastropoda</taxon>
        <taxon>Heterobranchia</taxon>
        <taxon>Euthyneura</taxon>
        <taxon>Panpulmonata</taxon>
        <taxon>Hygrophila</taxon>
        <taxon>Lymnaeoidea</taxon>
        <taxon>Lymnaeidae</taxon>
        <taxon>Lymnaea</taxon>
    </lineage>
</organism>
<dbReference type="InterPro" id="IPR036691">
    <property type="entry name" value="Endo/exonu/phosph_ase_sf"/>
</dbReference>
<sequence>MNKCIHHGCVIGFAFHVVQKCGFRNWINVSKRVFSLPVPSKPNETVQKHSFRFFCASSLSQLSGFQITTESLARASNSTRNCSTLKTFQSLNTPKMEGDCTKVMLVTANVGSIFEEPETMFPSWLKAFFQSLQSHKPGLVAIHCQEVGGKNYEASMQHVNHFIKTLLACEELHKYDRARIFLDEDYTASDKFTALGNLYFIHEEVQDVLIWDFVDCKFIEVEGREVLSGNIENVPIKEKAKFPQYFFPEFKWSRKGFLRTRWSINNCIFDLVNIHLFHDASNILAMESSPSVYAGNRQRALLHTLQRFENDKYSKVPLFIYGDFNFRLDSNILIRELTGKLVARQSRGKKDQINKIEYTEEGNGKVVLTVGSKSFDYYDKHSDLFTNMNKWLHQYDTEFSAFRDRLMEFEITFPPSYPFCEDVADGISYMKTRVPSWCDRVLLTHTTKDILIQDPSHPVIYDLIGKDTCMGDHKPVYLFVHMKPGKGNHEQQDKIFSDIPKTVPRSGLPRQRSQTLSINGETVIGVELNSLNIHDFAVFEKEHKLIPEFRESIKNKRSPDRDGDAGGDSFLSVGNITRKRSFQDIARQVRTIEKVLLQWPGRPRSRHHSSSSEDYPSDDSESKSTHSHEVDNLNLPNIAPALGRQEINVGHGEVVKDAANVDRDSKLL</sequence>
<gene>
    <name evidence="6" type="ORF">GSLYS_00000105001</name>
</gene>
<evidence type="ECO:0000259" key="5">
    <source>
        <dbReference type="SMART" id="SM00128"/>
    </source>
</evidence>
<feature type="non-terminal residue" evidence="6">
    <location>
        <position position="668"/>
    </location>
</feature>
<dbReference type="SUPFAM" id="SSF56219">
    <property type="entry name" value="DNase I-like"/>
    <property type="match status" value="1"/>
</dbReference>
<feature type="domain" description="Inositol polyphosphate-related phosphatase" evidence="5">
    <location>
        <begin position="99"/>
        <end position="488"/>
    </location>
</feature>
<evidence type="ECO:0000313" key="6">
    <source>
        <dbReference type="EMBL" id="CAL1525928.1"/>
    </source>
</evidence>
<dbReference type="EC" id="3.1.3.56" evidence="1"/>
<dbReference type="Gene3D" id="3.60.10.10">
    <property type="entry name" value="Endonuclease/exonuclease/phosphatase"/>
    <property type="match status" value="1"/>
</dbReference>
<proteinExistence type="inferred from homology"/>
<protein>
    <recommendedName>
        <fullName evidence="1">inositol-polyphosphate 5-phosphatase</fullName>
        <ecNumber evidence="1">3.1.3.56</ecNumber>
    </recommendedName>
</protein>
<comment type="similarity">
    <text evidence="3">Belongs to the inositol 1,4,5-trisphosphate 5-phosphatase type I family.</text>
</comment>
<comment type="caution">
    <text evidence="6">The sequence shown here is derived from an EMBL/GenBank/DDBJ whole genome shotgun (WGS) entry which is preliminary data.</text>
</comment>
<dbReference type="InterPro" id="IPR039737">
    <property type="entry name" value="INPP5A"/>
</dbReference>
<evidence type="ECO:0000256" key="3">
    <source>
        <dbReference type="ARBA" id="ARBA00023599"/>
    </source>
</evidence>
<evidence type="ECO:0000256" key="2">
    <source>
        <dbReference type="ARBA" id="ARBA00022801"/>
    </source>
</evidence>
<dbReference type="AlphaFoldDB" id="A0AAV2GX16"/>
<name>A0AAV2GX16_LYMST</name>
<dbReference type="PANTHER" id="PTHR12997:SF2">
    <property type="entry name" value="INOSITOL POLYPHOSPHATE-5-PHOSPHATASE A"/>
    <property type="match status" value="1"/>
</dbReference>
<keyword evidence="2" id="KW-0378">Hydrolase</keyword>